<keyword evidence="1" id="KW-0472">Membrane</keyword>
<reference evidence="3 4" key="1">
    <citation type="submission" date="2019-03" db="EMBL/GenBank/DDBJ databases">
        <title>Genomic Encyclopedia of Type Strains, Phase IV (KMG-IV): sequencing the most valuable type-strain genomes for metagenomic binning, comparative biology and taxonomic classification.</title>
        <authorList>
            <person name="Goeker M."/>
        </authorList>
    </citation>
    <scope>NUCLEOTIDE SEQUENCE [LARGE SCALE GENOMIC DNA]</scope>
    <source>
        <strain evidence="3 4">DSM 28697</strain>
    </source>
</reference>
<evidence type="ECO:0000313" key="3">
    <source>
        <dbReference type="EMBL" id="TDQ39067.1"/>
    </source>
</evidence>
<protein>
    <submittedName>
        <fullName evidence="3">Uncharacterized protein</fullName>
    </submittedName>
</protein>
<feature type="transmembrane region" description="Helical" evidence="1">
    <location>
        <begin position="135"/>
        <end position="158"/>
    </location>
</feature>
<gene>
    <name evidence="3" type="ORF">EV213_10813</name>
</gene>
<accession>A0A4V3D584</accession>
<keyword evidence="1" id="KW-0812">Transmembrane</keyword>
<comment type="caution">
    <text evidence="3">The sequence shown here is derived from an EMBL/GenBank/DDBJ whole genome shotgun (WGS) entry which is preliminary data.</text>
</comment>
<dbReference type="RefSeq" id="WP_133580513.1">
    <property type="nucleotide sequence ID" value="NZ_SNYJ01000008.1"/>
</dbReference>
<organism evidence="3 4">
    <name type="scientific">Aureibacillus halotolerans</name>
    <dbReference type="NCBI Taxonomy" id="1508390"/>
    <lineage>
        <taxon>Bacteria</taxon>
        <taxon>Bacillati</taxon>
        <taxon>Bacillota</taxon>
        <taxon>Bacilli</taxon>
        <taxon>Bacillales</taxon>
        <taxon>Bacillaceae</taxon>
        <taxon>Aureibacillus</taxon>
    </lineage>
</organism>
<proteinExistence type="predicted"/>
<dbReference type="Proteomes" id="UP000295632">
    <property type="component" value="Unassembled WGS sequence"/>
</dbReference>
<keyword evidence="4" id="KW-1185">Reference proteome</keyword>
<dbReference type="AlphaFoldDB" id="A0A4V3D584"/>
<evidence type="ECO:0000256" key="2">
    <source>
        <dbReference type="SAM" id="SignalP"/>
    </source>
</evidence>
<name>A0A4V3D584_9BACI</name>
<sequence length="182" mass="20341">MMLKKWVGSFMTVAVVLFGLALPQASAAEASEYAGEFSQAANTFLQEEHPHFKNGSLELFDLTVIDVEDPEGNITTLVGAKVKYLTVRDEVFGFTHVNTMFFNPTENTIADKTVVGGFEPVSAFQEQYRDASGKFMHFTAILLYLLALVAVPIIILVIMKKRYSSMEFVTQNDVYKQSTTYL</sequence>
<evidence type="ECO:0000313" key="4">
    <source>
        <dbReference type="Proteomes" id="UP000295632"/>
    </source>
</evidence>
<keyword evidence="2" id="KW-0732">Signal</keyword>
<keyword evidence="1" id="KW-1133">Transmembrane helix</keyword>
<feature type="chain" id="PRO_5039453951" evidence="2">
    <location>
        <begin position="28"/>
        <end position="182"/>
    </location>
</feature>
<feature type="signal peptide" evidence="2">
    <location>
        <begin position="1"/>
        <end position="27"/>
    </location>
</feature>
<evidence type="ECO:0000256" key="1">
    <source>
        <dbReference type="SAM" id="Phobius"/>
    </source>
</evidence>
<dbReference type="EMBL" id="SNYJ01000008">
    <property type="protein sequence ID" value="TDQ39067.1"/>
    <property type="molecule type" value="Genomic_DNA"/>
</dbReference>